<name>A0A8S5QBI6_9CAUD</name>
<feature type="region of interest" description="Disordered" evidence="1">
    <location>
        <begin position="23"/>
        <end position="44"/>
    </location>
</feature>
<evidence type="ECO:0000256" key="1">
    <source>
        <dbReference type="SAM" id="MobiDB-lite"/>
    </source>
</evidence>
<proteinExistence type="predicted"/>
<organism evidence="2">
    <name type="scientific">Myoviridae sp. ctdv95</name>
    <dbReference type="NCBI Taxonomy" id="2825143"/>
    <lineage>
        <taxon>Viruses</taxon>
        <taxon>Duplodnaviria</taxon>
        <taxon>Heunggongvirae</taxon>
        <taxon>Uroviricota</taxon>
        <taxon>Caudoviricetes</taxon>
    </lineage>
</organism>
<sequence>MVWLVFECRSVVICQSRYKQSCSPSYSQRQAPCSHTRSKNVLVT</sequence>
<dbReference type="EMBL" id="BK015616">
    <property type="protein sequence ID" value="DAE16133.1"/>
    <property type="molecule type" value="Genomic_DNA"/>
</dbReference>
<evidence type="ECO:0000313" key="2">
    <source>
        <dbReference type="EMBL" id="DAE16133.1"/>
    </source>
</evidence>
<protein>
    <submittedName>
        <fullName evidence="2">Uncharacterized protein</fullName>
    </submittedName>
</protein>
<reference evidence="2" key="1">
    <citation type="journal article" date="2021" name="Proc. Natl. Acad. Sci. U.S.A.">
        <title>A Catalog of Tens of Thousands of Viruses from Human Metagenomes Reveals Hidden Associations with Chronic Diseases.</title>
        <authorList>
            <person name="Tisza M.J."/>
            <person name="Buck C.B."/>
        </authorList>
    </citation>
    <scope>NUCLEOTIDE SEQUENCE</scope>
    <source>
        <strain evidence="2">Ctdv95</strain>
    </source>
</reference>
<accession>A0A8S5QBI6</accession>